<dbReference type="InterPro" id="IPR038501">
    <property type="entry name" value="Spore_GerAC_C_sf"/>
</dbReference>
<evidence type="ECO:0000259" key="9">
    <source>
        <dbReference type="Pfam" id="PF25198"/>
    </source>
</evidence>
<dbReference type="InterPro" id="IPR046953">
    <property type="entry name" value="Spore_GerAC-like_C"/>
</dbReference>
<comment type="similarity">
    <text evidence="2">Belongs to the GerABKC lipoprotein family.</text>
</comment>
<keyword evidence="3" id="KW-0309">Germination</keyword>
<dbReference type="InterPro" id="IPR008844">
    <property type="entry name" value="Spore_GerAC-like"/>
</dbReference>
<dbReference type="RefSeq" id="WP_169717696.1">
    <property type="nucleotide sequence ID" value="NZ_CP155573.1"/>
</dbReference>
<evidence type="ECO:0000256" key="5">
    <source>
        <dbReference type="ARBA" id="ARBA00023136"/>
    </source>
</evidence>
<dbReference type="Gene3D" id="6.20.190.10">
    <property type="entry name" value="Nutrient germinant receptor protein C, domain 1"/>
    <property type="match status" value="1"/>
</dbReference>
<dbReference type="NCBIfam" id="TIGR02887">
    <property type="entry name" value="spore_ger_x_C"/>
    <property type="match status" value="1"/>
</dbReference>
<feature type="domain" description="Spore germination GerAC-like C-terminal" evidence="8">
    <location>
        <begin position="217"/>
        <end position="382"/>
    </location>
</feature>
<evidence type="ECO:0000313" key="10">
    <source>
        <dbReference type="EMBL" id="XFO68226.1"/>
    </source>
</evidence>
<proteinExistence type="inferred from homology"/>
<accession>A0ABZ3IRC2</accession>
<dbReference type="Pfam" id="PF05504">
    <property type="entry name" value="Spore_GerAC"/>
    <property type="match status" value="1"/>
</dbReference>
<reference evidence="10" key="1">
    <citation type="submission" date="2024-05" db="EMBL/GenBank/DDBJ databases">
        <title>Isolation and characterization of Sporomusa carbonis sp. nov., a carboxydotrophic hydrogenogen in the genus of Sporomusa isolated from a charcoal burning pile.</title>
        <authorList>
            <person name="Boeer T."/>
            <person name="Rosenbaum F."/>
            <person name="Eysell L."/>
            <person name="Mueller V."/>
            <person name="Daniel R."/>
            <person name="Poehlein A."/>
        </authorList>
    </citation>
    <scope>NUCLEOTIDE SEQUENCE [LARGE SCALE GENOMIC DNA]</scope>
    <source>
        <strain evidence="10">DSM 10669</strain>
    </source>
</reference>
<gene>
    <name evidence="10" type="primary">gerBC_4</name>
    <name evidence="10" type="ORF">SPSIL_044460</name>
</gene>
<dbReference type="PANTHER" id="PTHR35789:SF1">
    <property type="entry name" value="SPORE GERMINATION PROTEIN B3"/>
    <property type="match status" value="1"/>
</dbReference>
<keyword evidence="11" id="KW-1185">Reference proteome</keyword>
<evidence type="ECO:0000259" key="8">
    <source>
        <dbReference type="Pfam" id="PF05504"/>
    </source>
</evidence>
<keyword evidence="6" id="KW-0564">Palmitate</keyword>
<comment type="subcellular location">
    <subcellularLocation>
        <location evidence="1">Membrane</location>
        <topology evidence="1">Lipid-anchor</topology>
    </subcellularLocation>
</comment>
<evidence type="ECO:0000256" key="1">
    <source>
        <dbReference type="ARBA" id="ARBA00004635"/>
    </source>
</evidence>
<protein>
    <submittedName>
        <fullName evidence="10">Spore germination protein B3</fullName>
    </submittedName>
</protein>
<dbReference type="PROSITE" id="PS51257">
    <property type="entry name" value="PROKAR_LIPOPROTEIN"/>
    <property type="match status" value="1"/>
</dbReference>
<keyword evidence="7" id="KW-0449">Lipoprotein</keyword>
<dbReference type="Pfam" id="PF25198">
    <property type="entry name" value="Spore_GerAC_N"/>
    <property type="match status" value="1"/>
</dbReference>
<sequence>MILRKRMLAITVILVLALSLTGCWNRRELNTLGIVGLVGVDADNNGIKTTFEIINPKKTGQNGGEQAEPVKYVQANGRTVIETFRDATLRFDRKLFVSHAKGFLFSEELARNGLAEHLDMILRDHEARIAMHLVIVKDVSAADGMTIASGINTIPSSYLEDLLKQHKTHSKSVDSKVIDFLQTYNGKGINPVVTVLQKVKKAKIGTGKSEEYELSPEGAAVFLKDRLVGFLNGEETRGYNWVIGKVHSGIVVSPTPNTNGTSSVEILTAQSKNDVEITGNDIKIKVKITMTGMLDEETAKVEITDHAVIAMLEQATSQSIKQEVEHTLLKVQTEYKSDIFGFGQLVHRKYPQEWKNMQDNWDDLFSHATIEVETQAKITKTGKSANPVQE</sequence>
<evidence type="ECO:0000313" key="11">
    <source>
        <dbReference type="Proteomes" id="UP000216752"/>
    </source>
</evidence>
<evidence type="ECO:0000256" key="4">
    <source>
        <dbReference type="ARBA" id="ARBA00022729"/>
    </source>
</evidence>
<keyword evidence="4" id="KW-0732">Signal</keyword>
<evidence type="ECO:0000256" key="3">
    <source>
        <dbReference type="ARBA" id="ARBA00022544"/>
    </source>
</evidence>
<keyword evidence="5" id="KW-0472">Membrane</keyword>
<name>A0ABZ3IRC2_9FIRM</name>
<dbReference type="Gene3D" id="3.30.300.210">
    <property type="entry name" value="Nutrient germinant receptor protein C, domain 3"/>
    <property type="match status" value="1"/>
</dbReference>
<evidence type="ECO:0000256" key="2">
    <source>
        <dbReference type="ARBA" id="ARBA00007886"/>
    </source>
</evidence>
<dbReference type="Proteomes" id="UP000216752">
    <property type="component" value="Chromosome"/>
</dbReference>
<dbReference type="PANTHER" id="PTHR35789">
    <property type="entry name" value="SPORE GERMINATION PROTEIN B3"/>
    <property type="match status" value="1"/>
</dbReference>
<feature type="domain" description="Spore germination protein N-terminal" evidence="9">
    <location>
        <begin position="25"/>
        <end position="197"/>
    </location>
</feature>
<evidence type="ECO:0000256" key="6">
    <source>
        <dbReference type="ARBA" id="ARBA00023139"/>
    </source>
</evidence>
<evidence type="ECO:0000256" key="7">
    <source>
        <dbReference type="ARBA" id="ARBA00023288"/>
    </source>
</evidence>
<organism evidence="10 11">
    <name type="scientific">Sporomusa silvacetica DSM 10669</name>
    <dbReference type="NCBI Taxonomy" id="1123289"/>
    <lineage>
        <taxon>Bacteria</taxon>
        <taxon>Bacillati</taxon>
        <taxon>Bacillota</taxon>
        <taxon>Negativicutes</taxon>
        <taxon>Selenomonadales</taxon>
        <taxon>Sporomusaceae</taxon>
        <taxon>Sporomusa</taxon>
    </lineage>
</organism>
<dbReference type="EMBL" id="CP155573">
    <property type="protein sequence ID" value="XFO68226.1"/>
    <property type="molecule type" value="Genomic_DNA"/>
</dbReference>
<dbReference type="InterPro" id="IPR057336">
    <property type="entry name" value="GerAC_N"/>
</dbReference>